<feature type="active site" description="Proton acceptor" evidence="4">
    <location>
        <position position="246"/>
    </location>
</feature>
<dbReference type="PIRSF" id="PIRSF005739">
    <property type="entry name" value="O-mtase"/>
    <property type="match status" value="1"/>
</dbReference>
<evidence type="ECO:0008006" key="9">
    <source>
        <dbReference type="Google" id="ProtNLM"/>
    </source>
</evidence>
<feature type="domain" description="O-methyltransferase dimerisation" evidence="6">
    <location>
        <begin position="14"/>
        <end position="82"/>
    </location>
</feature>
<dbReference type="PANTHER" id="PTHR43712:SF2">
    <property type="entry name" value="O-METHYLTRANSFERASE CICE"/>
    <property type="match status" value="1"/>
</dbReference>
<evidence type="ECO:0000256" key="4">
    <source>
        <dbReference type="PIRSR" id="PIRSR005739-1"/>
    </source>
</evidence>
<evidence type="ECO:0000256" key="1">
    <source>
        <dbReference type="ARBA" id="ARBA00022603"/>
    </source>
</evidence>
<sequence>MNYGKITPLLNLYDGKIILAACKLGIFEKLSNEKMTAKEIAISLNLDFDYTKDFMLLLKKIGVVLQNDQYFYNTEEALTYLNSKSKYFLKNLLLSLSTWGDHWNYIDEAVKFGKSAVELINSSSSNDTWTQLFSNQERVSSFLGAMTEKSKIHSDWIIDNISINDNEVLVDCGGGSGNLLVSLLNKFNISKAILFERIEIIELLKKELNTRFSNIQSRIQLKDGDFFKPSTIPENGTTYILSWILHNWKDADAHLILKNLNERMSETSKLIVFDTVVPFEAISDQTEIVGRFSMKLYFGSSERNYQDFKELFEKSNFIIEKYIQKPSEPTKALFILKKINVK</sequence>
<keyword evidence="1" id="KW-0489">Methyltransferase</keyword>
<dbReference type="SUPFAM" id="SSF46785">
    <property type="entry name" value="Winged helix' DNA-binding domain"/>
    <property type="match status" value="1"/>
</dbReference>
<evidence type="ECO:0000256" key="3">
    <source>
        <dbReference type="ARBA" id="ARBA00022691"/>
    </source>
</evidence>
<evidence type="ECO:0000259" key="6">
    <source>
        <dbReference type="Pfam" id="PF08100"/>
    </source>
</evidence>
<dbReference type="InterPro" id="IPR036388">
    <property type="entry name" value="WH-like_DNA-bd_sf"/>
</dbReference>
<dbReference type="Gene3D" id="1.10.10.10">
    <property type="entry name" value="Winged helix-like DNA-binding domain superfamily/Winged helix DNA-binding domain"/>
    <property type="match status" value="1"/>
</dbReference>
<dbReference type="RefSeq" id="WP_153418355.1">
    <property type="nucleotide sequence ID" value="NZ_WFLM01000001.1"/>
</dbReference>
<keyword evidence="2" id="KW-0808">Transferase</keyword>
<evidence type="ECO:0000259" key="5">
    <source>
        <dbReference type="Pfam" id="PF00891"/>
    </source>
</evidence>
<protein>
    <recommendedName>
        <fullName evidence="9">O-methyltransferase domain-containing protein</fullName>
    </recommendedName>
</protein>
<dbReference type="PANTHER" id="PTHR43712">
    <property type="entry name" value="PUTATIVE (AFU_ORTHOLOGUE AFUA_4G14580)-RELATED"/>
    <property type="match status" value="1"/>
</dbReference>
<accession>A0A6N6VZR3</accession>
<dbReference type="AlphaFoldDB" id="A0A6N6VZR3"/>
<feature type="domain" description="O-methyltransferase C-terminal" evidence="5">
    <location>
        <begin position="103"/>
        <end position="317"/>
    </location>
</feature>
<evidence type="ECO:0000313" key="7">
    <source>
        <dbReference type="EMBL" id="KAB8040836.1"/>
    </source>
</evidence>
<dbReference type="InterPro" id="IPR001077">
    <property type="entry name" value="COMT_C"/>
</dbReference>
<dbReference type="GO" id="GO:0046983">
    <property type="term" value="F:protein dimerization activity"/>
    <property type="evidence" value="ECO:0007669"/>
    <property type="project" value="InterPro"/>
</dbReference>
<dbReference type="OrthoDB" id="29650at2"/>
<name>A0A6N6VZR3_9BACT</name>
<dbReference type="EMBL" id="WFLM01000001">
    <property type="protein sequence ID" value="KAB8040836.1"/>
    <property type="molecule type" value="Genomic_DNA"/>
</dbReference>
<dbReference type="InterPro" id="IPR036390">
    <property type="entry name" value="WH_DNA-bd_sf"/>
</dbReference>
<dbReference type="GO" id="GO:0008171">
    <property type="term" value="F:O-methyltransferase activity"/>
    <property type="evidence" value="ECO:0007669"/>
    <property type="project" value="InterPro"/>
</dbReference>
<dbReference type="GO" id="GO:0032259">
    <property type="term" value="P:methylation"/>
    <property type="evidence" value="ECO:0007669"/>
    <property type="project" value="UniProtKB-KW"/>
</dbReference>
<dbReference type="InterPro" id="IPR029063">
    <property type="entry name" value="SAM-dependent_MTases_sf"/>
</dbReference>
<dbReference type="PROSITE" id="PS51683">
    <property type="entry name" value="SAM_OMT_II"/>
    <property type="match status" value="1"/>
</dbReference>
<evidence type="ECO:0000256" key="2">
    <source>
        <dbReference type="ARBA" id="ARBA00022679"/>
    </source>
</evidence>
<reference evidence="7 8" key="1">
    <citation type="submission" date="2019-10" db="EMBL/GenBank/DDBJ databases">
        <title>New species of Slilvanegrellaceae.</title>
        <authorList>
            <person name="Pitt A."/>
            <person name="Hahn M.W."/>
        </authorList>
    </citation>
    <scope>NUCLEOTIDE SEQUENCE [LARGE SCALE GENOMIC DNA]</scope>
    <source>
        <strain evidence="7 8">SP-Ram-0.45-NSY-1</strain>
    </source>
</reference>
<dbReference type="Pfam" id="PF00891">
    <property type="entry name" value="Methyltransf_2"/>
    <property type="match status" value="1"/>
</dbReference>
<proteinExistence type="predicted"/>
<dbReference type="Gene3D" id="3.40.50.150">
    <property type="entry name" value="Vaccinia Virus protein VP39"/>
    <property type="match status" value="1"/>
</dbReference>
<dbReference type="Pfam" id="PF08100">
    <property type="entry name" value="Dimerisation"/>
    <property type="match status" value="1"/>
</dbReference>
<evidence type="ECO:0000313" key="8">
    <source>
        <dbReference type="Proteomes" id="UP000437748"/>
    </source>
</evidence>
<keyword evidence="3" id="KW-0949">S-adenosyl-L-methionine</keyword>
<gene>
    <name evidence="7" type="ORF">GCL60_02600</name>
</gene>
<dbReference type="Proteomes" id="UP000437748">
    <property type="component" value="Unassembled WGS sequence"/>
</dbReference>
<dbReference type="SUPFAM" id="SSF53335">
    <property type="entry name" value="S-adenosyl-L-methionine-dependent methyltransferases"/>
    <property type="match status" value="1"/>
</dbReference>
<dbReference type="InterPro" id="IPR012967">
    <property type="entry name" value="COMT_dimerisation"/>
</dbReference>
<organism evidence="7 8">
    <name type="scientific">Silvanigrella paludirubra</name>
    <dbReference type="NCBI Taxonomy" id="2499159"/>
    <lineage>
        <taxon>Bacteria</taxon>
        <taxon>Pseudomonadati</taxon>
        <taxon>Bdellovibrionota</taxon>
        <taxon>Oligoflexia</taxon>
        <taxon>Silvanigrellales</taxon>
        <taxon>Silvanigrellaceae</taxon>
        <taxon>Silvanigrella</taxon>
    </lineage>
</organism>
<keyword evidence="8" id="KW-1185">Reference proteome</keyword>
<dbReference type="InterPro" id="IPR016461">
    <property type="entry name" value="COMT-like"/>
</dbReference>
<comment type="caution">
    <text evidence="7">The sequence shown here is derived from an EMBL/GenBank/DDBJ whole genome shotgun (WGS) entry which is preliminary data.</text>
</comment>